<dbReference type="GO" id="GO:0009736">
    <property type="term" value="P:cytokinin-activated signaling pathway"/>
    <property type="evidence" value="ECO:0007669"/>
    <property type="project" value="TreeGrafter"/>
</dbReference>
<dbReference type="GO" id="GO:0009740">
    <property type="term" value="P:gibberellic acid mediated signaling pathway"/>
    <property type="evidence" value="ECO:0007669"/>
    <property type="project" value="TreeGrafter"/>
</dbReference>
<gene>
    <name evidence="3" type="ORF">BVC80_9023g63</name>
</gene>
<evidence type="ECO:0000313" key="4">
    <source>
        <dbReference type="Proteomes" id="UP000195402"/>
    </source>
</evidence>
<comment type="caution">
    <text evidence="3">The sequence shown here is derived from an EMBL/GenBank/DDBJ whole genome shotgun (WGS) entry which is preliminary data.</text>
</comment>
<dbReference type="PANTHER" id="PTHR46353:SF5">
    <property type="entry name" value="ZINC FINGER PROTEIN 5"/>
    <property type="match status" value="1"/>
</dbReference>
<dbReference type="GO" id="GO:0008270">
    <property type="term" value="F:zinc ion binding"/>
    <property type="evidence" value="ECO:0007669"/>
    <property type="project" value="UniProtKB-KW"/>
</dbReference>
<dbReference type="FunCoup" id="A0A200QV58">
    <property type="interactions" value="1"/>
</dbReference>
<dbReference type="SUPFAM" id="SSF57667">
    <property type="entry name" value="beta-beta-alpha zinc fingers"/>
    <property type="match status" value="1"/>
</dbReference>
<dbReference type="GO" id="GO:0005634">
    <property type="term" value="C:nucleus"/>
    <property type="evidence" value="ECO:0007669"/>
    <property type="project" value="TreeGrafter"/>
</dbReference>
<dbReference type="Gene3D" id="3.30.160.60">
    <property type="entry name" value="Classic Zinc Finger"/>
    <property type="match status" value="1"/>
</dbReference>
<dbReference type="InterPro" id="IPR013087">
    <property type="entry name" value="Znf_C2H2_type"/>
</dbReference>
<dbReference type="STRING" id="56857.A0A200QV58"/>
<dbReference type="GO" id="GO:0003700">
    <property type="term" value="F:DNA-binding transcription factor activity"/>
    <property type="evidence" value="ECO:0007669"/>
    <property type="project" value="TreeGrafter"/>
</dbReference>
<keyword evidence="1" id="KW-0862">Zinc</keyword>
<dbReference type="PROSITE" id="PS00028">
    <property type="entry name" value="ZINC_FINGER_C2H2_1"/>
    <property type="match status" value="1"/>
</dbReference>
<feature type="domain" description="C2H2-type" evidence="2">
    <location>
        <begin position="93"/>
        <end position="120"/>
    </location>
</feature>
<keyword evidence="4" id="KW-1185">Reference proteome</keyword>
<name>A0A200QV58_MACCD</name>
<accession>A0A200QV58</accession>
<reference evidence="3 4" key="1">
    <citation type="journal article" date="2017" name="Mol. Plant">
        <title>The Genome of Medicinal Plant Macleaya cordata Provides New Insights into Benzylisoquinoline Alkaloids Metabolism.</title>
        <authorList>
            <person name="Liu X."/>
            <person name="Liu Y."/>
            <person name="Huang P."/>
            <person name="Ma Y."/>
            <person name="Qing Z."/>
            <person name="Tang Q."/>
            <person name="Cao H."/>
            <person name="Cheng P."/>
            <person name="Zheng Y."/>
            <person name="Yuan Z."/>
            <person name="Zhou Y."/>
            <person name="Liu J."/>
            <person name="Tang Z."/>
            <person name="Zhuo Y."/>
            <person name="Zhang Y."/>
            <person name="Yu L."/>
            <person name="Huang J."/>
            <person name="Yang P."/>
            <person name="Peng Q."/>
            <person name="Zhang J."/>
            <person name="Jiang W."/>
            <person name="Zhang Z."/>
            <person name="Lin K."/>
            <person name="Ro D.K."/>
            <person name="Chen X."/>
            <person name="Xiong X."/>
            <person name="Shang Y."/>
            <person name="Huang S."/>
            <person name="Zeng J."/>
        </authorList>
    </citation>
    <scope>NUCLEOTIDE SEQUENCE [LARGE SCALE GENOMIC DNA]</scope>
    <source>
        <strain evidence="4">cv. BLH2017</strain>
        <tissue evidence="3">Root</tissue>
    </source>
</reference>
<keyword evidence="1" id="KW-0479">Metal-binding</keyword>
<dbReference type="InterPro" id="IPR036236">
    <property type="entry name" value="Znf_C2H2_sf"/>
</dbReference>
<dbReference type="PANTHER" id="PTHR46353">
    <property type="entry name" value="ZINC FINGER PROTEIN 5"/>
    <property type="match status" value="1"/>
</dbReference>
<proteinExistence type="predicted"/>
<dbReference type="InterPro" id="IPR044299">
    <property type="entry name" value="GIS3/ZFP5/ZFP6"/>
</dbReference>
<sequence length="261" mass="29445">MERDVLEQTVTASDLLSPRWSGDGDYDKKIQGEEKKLRLFGFEVDPYTNNGRCLKGSEEGDESVNSSNSVLFQREKPAKEKSRACDLDDNKKYECQFCFKEFGNSQALGGHQNAHKKERLKKKRLQLQARKASINHYLQPFQGPHGFGFYGSPTFYEHSSYVPEFTSFGESQISFNHYDQNAYLNGYLNGPLVSKSYPVPSHVPVQQDTGCKFNLIKTHGSHENKPVVIKPSPLSVPKQSCKNLDLQLGLTAQSNRSRSGI</sequence>
<keyword evidence="1" id="KW-0863">Zinc-finger</keyword>
<dbReference type="OMA" id="FIYKPCH"/>
<evidence type="ECO:0000259" key="2">
    <source>
        <dbReference type="PROSITE" id="PS50157"/>
    </source>
</evidence>
<dbReference type="GO" id="GO:0000976">
    <property type="term" value="F:transcription cis-regulatory region binding"/>
    <property type="evidence" value="ECO:0007669"/>
    <property type="project" value="TreeGrafter"/>
</dbReference>
<dbReference type="EMBL" id="MVGT01001055">
    <property type="protein sequence ID" value="OVA14358.1"/>
    <property type="molecule type" value="Genomic_DNA"/>
</dbReference>
<protein>
    <submittedName>
        <fullName evidence="3">Zinc finger protein</fullName>
    </submittedName>
</protein>
<evidence type="ECO:0000313" key="3">
    <source>
        <dbReference type="EMBL" id="OVA14358.1"/>
    </source>
</evidence>
<dbReference type="PROSITE" id="PS50157">
    <property type="entry name" value="ZINC_FINGER_C2H2_2"/>
    <property type="match status" value="1"/>
</dbReference>
<organism evidence="3 4">
    <name type="scientific">Macleaya cordata</name>
    <name type="common">Five-seeded plume-poppy</name>
    <name type="synonym">Bocconia cordata</name>
    <dbReference type="NCBI Taxonomy" id="56857"/>
    <lineage>
        <taxon>Eukaryota</taxon>
        <taxon>Viridiplantae</taxon>
        <taxon>Streptophyta</taxon>
        <taxon>Embryophyta</taxon>
        <taxon>Tracheophyta</taxon>
        <taxon>Spermatophyta</taxon>
        <taxon>Magnoliopsida</taxon>
        <taxon>Ranunculales</taxon>
        <taxon>Papaveraceae</taxon>
        <taxon>Papaveroideae</taxon>
        <taxon>Macleaya</taxon>
    </lineage>
</organism>
<dbReference type="InParanoid" id="A0A200QV58"/>
<dbReference type="OrthoDB" id="1939583at2759"/>
<dbReference type="Proteomes" id="UP000195402">
    <property type="component" value="Unassembled WGS sequence"/>
</dbReference>
<dbReference type="GO" id="GO:0010090">
    <property type="term" value="P:trichome morphogenesis"/>
    <property type="evidence" value="ECO:0007669"/>
    <property type="project" value="InterPro"/>
</dbReference>
<evidence type="ECO:0000256" key="1">
    <source>
        <dbReference type="PROSITE-ProRule" id="PRU00042"/>
    </source>
</evidence>
<dbReference type="AlphaFoldDB" id="A0A200QV58"/>